<proteinExistence type="predicted"/>
<dbReference type="EMBL" id="JARQBZ010000012">
    <property type="protein sequence ID" value="MDT2833946.1"/>
    <property type="molecule type" value="Genomic_DNA"/>
</dbReference>
<dbReference type="PROSITE" id="PS00409">
    <property type="entry name" value="PROKAR_NTER_METHYL"/>
    <property type="match status" value="1"/>
</dbReference>
<evidence type="ECO:0000313" key="4">
    <source>
        <dbReference type="EMBL" id="MDT2833946.1"/>
    </source>
</evidence>
<comment type="subcellular location">
    <subcellularLocation>
        <location evidence="1">Cell surface</location>
    </subcellularLocation>
</comment>
<dbReference type="GO" id="GO:0009986">
    <property type="term" value="C:cell surface"/>
    <property type="evidence" value="ECO:0007669"/>
    <property type="project" value="UniProtKB-SubCell"/>
</dbReference>
<reference evidence="4" key="1">
    <citation type="submission" date="2023-03" db="EMBL/GenBank/DDBJ databases">
        <authorList>
            <person name="Shen W."/>
            <person name="Cai J."/>
        </authorList>
    </citation>
    <scope>NUCLEOTIDE SEQUENCE</scope>
    <source>
        <strain evidence="4">P96-3</strain>
    </source>
</reference>
<keyword evidence="3" id="KW-1133">Transmembrane helix</keyword>
<keyword evidence="3" id="KW-0472">Membrane</keyword>
<dbReference type="RefSeq" id="WP_311985253.1">
    <property type="nucleotide sequence ID" value="NZ_JARQBZ010000012.1"/>
</dbReference>
<dbReference type="InterPro" id="IPR016785">
    <property type="entry name" value="ComGD"/>
</dbReference>
<evidence type="ECO:0000256" key="3">
    <source>
        <dbReference type="SAM" id="Phobius"/>
    </source>
</evidence>
<dbReference type="GO" id="GO:0030420">
    <property type="term" value="P:establishment of competence for transformation"/>
    <property type="evidence" value="ECO:0007669"/>
    <property type="project" value="UniProtKB-KW"/>
</dbReference>
<keyword evidence="3" id="KW-0812">Transmembrane</keyword>
<evidence type="ECO:0000256" key="2">
    <source>
        <dbReference type="ARBA" id="ARBA00023287"/>
    </source>
</evidence>
<dbReference type="PIRSF" id="PIRSF021292">
    <property type="entry name" value="Competence_ComGD"/>
    <property type="match status" value="1"/>
</dbReference>
<sequence length="150" mass="17673">MRRANNAGFTLIESLLVLLTITIFLAVPLISLKHWKEKTKVEMFLNQVERRIQQTHQSAIIEQHGTKISQSVDNNFLKFEYYHHDVLYREFLYLEEPLKLRTIKTIEFLPGTGNIKKIEGIKIEDSLNKRNIIYTFQLGSGKVIRRDEKK</sequence>
<dbReference type="AlphaFoldDB" id="A0AAW8U7J5"/>
<gene>
    <name evidence="4" type="primary">comGD</name>
    <name evidence="4" type="ORF">P7H70_07745</name>
</gene>
<dbReference type="NCBIfam" id="NF040982">
    <property type="entry name" value="ComGD"/>
    <property type="match status" value="1"/>
</dbReference>
<dbReference type="InterPro" id="IPR012902">
    <property type="entry name" value="N_methyl_site"/>
</dbReference>
<evidence type="ECO:0000313" key="5">
    <source>
        <dbReference type="Proteomes" id="UP001268577"/>
    </source>
</evidence>
<organism evidence="4 5">
    <name type="scientific">Vagococcus carniphilus</name>
    <dbReference type="NCBI Taxonomy" id="218144"/>
    <lineage>
        <taxon>Bacteria</taxon>
        <taxon>Bacillati</taxon>
        <taxon>Bacillota</taxon>
        <taxon>Bacilli</taxon>
        <taxon>Lactobacillales</taxon>
        <taxon>Enterococcaceae</taxon>
        <taxon>Vagococcus</taxon>
    </lineage>
</organism>
<protein>
    <submittedName>
        <fullName evidence="4">Competence type IV pilus minor pilin ComGD</fullName>
    </submittedName>
</protein>
<dbReference type="Proteomes" id="UP001268577">
    <property type="component" value="Unassembled WGS sequence"/>
</dbReference>
<name>A0AAW8U7J5_9ENTE</name>
<evidence type="ECO:0000256" key="1">
    <source>
        <dbReference type="ARBA" id="ARBA00004241"/>
    </source>
</evidence>
<feature type="transmembrane region" description="Helical" evidence="3">
    <location>
        <begin position="6"/>
        <end position="30"/>
    </location>
</feature>
<accession>A0AAW8U7J5</accession>
<keyword evidence="2" id="KW-0178">Competence</keyword>
<comment type="caution">
    <text evidence="4">The sequence shown here is derived from an EMBL/GenBank/DDBJ whole genome shotgun (WGS) entry which is preliminary data.</text>
</comment>